<name>A0ABP0G904_CLALP</name>
<comment type="caution">
    <text evidence="2">The sequence shown here is derived from an EMBL/GenBank/DDBJ whole genome shotgun (WGS) entry which is preliminary data.</text>
</comment>
<sequence length="117" mass="13088">MLASKLLIFLNKLDYNEAQEDTVRKRIKEPLYPSCSLLGPCGVFLIINRVSTVLRKELDEQESTNAPSYHWIIKVPFIGMDSCNVTESSGPSKGGNLHPFGCSNENDDKEADVLVMR</sequence>
<accession>A0ABP0G904</accession>
<gene>
    <name evidence="2" type="ORF">CVLEPA_LOCUS20309</name>
</gene>
<feature type="region of interest" description="Disordered" evidence="1">
    <location>
        <begin position="88"/>
        <end position="117"/>
    </location>
</feature>
<reference evidence="2 3" key="1">
    <citation type="submission" date="2024-02" db="EMBL/GenBank/DDBJ databases">
        <authorList>
            <person name="Daric V."/>
            <person name="Darras S."/>
        </authorList>
    </citation>
    <scope>NUCLEOTIDE SEQUENCE [LARGE SCALE GENOMIC DNA]</scope>
</reference>
<evidence type="ECO:0000313" key="3">
    <source>
        <dbReference type="Proteomes" id="UP001642483"/>
    </source>
</evidence>
<protein>
    <submittedName>
        <fullName evidence="2">Uncharacterized protein</fullName>
    </submittedName>
</protein>
<evidence type="ECO:0000313" key="2">
    <source>
        <dbReference type="EMBL" id="CAK8688286.1"/>
    </source>
</evidence>
<dbReference type="EMBL" id="CAWYQH010000108">
    <property type="protein sequence ID" value="CAK8688286.1"/>
    <property type="molecule type" value="Genomic_DNA"/>
</dbReference>
<dbReference type="Proteomes" id="UP001642483">
    <property type="component" value="Unassembled WGS sequence"/>
</dbReference>
<organism evidence="2 3">
    <name type="scientific">Clavelina lepadiformis</name>
    <name type="common">Light-bulb sea squirt</name>
    <name type="synonym">Ascidia lepadiformis</name>
    <dbReference type="NCBI Taxonomy" id="159417"/>
    <lineage>
        <taxon>Eukaryota</taxon>
        <taxon>Metazoa</taxon>
        <taxon>Chordata</taxon>
        <taxon>Tunicata</taxon>
        <taxon>Ascidiacea</taxon>
        <taxon>Aplousobranchia</taxon>
        <taxon>Clavelinidae</taxon>
        <taxon>Clavelina</taxon>
    </lineage>
</organism>
<evidence type="ECO:0000256" key="1">
    <source>
        <dbReference type="SAM" id="MobiDB-lite"/>
    </source>
</evidence>
<keyword evidence="3" id="KW-1185">Reference proteome</keyword>
<proteinExistence type="predicted"/>